<dbReference type="EMBL" id="SWRJ01000002">
    <property type="protein sequence ID" value="NFI21280.1"/>
    <property type="molecule type" value="Genomic_DNA"/>
</dbReference>
<dbReference type="InterPro" id="IPR002888">
    <property type="entry name" value="2Fe-2S-bd"/>
</dbReference>
<dbReference type="PROSITE" id="PS00197">
    <property type="entry name" value="2FE2S_FER_1"/>
    <property type="match status" value="1"/>
</dbReference>
<keyword evidence="2" id="KW-0479">Metal-binding</keyword>
<protein>
    <submittedName>
        <fullName evidence="7">(2Fe-2S)-binding protein</fullName>
    </submittedName>
</protein>
<dbReference type="Pfam" id="PF00111">
    <property type="entry name" value="Fer2"/>
    <property type="match status" value="1"/>
</dbReference>
<evidence type="ECO:0000259" key="6">
    <source>
        <dbReference type="PROSITE" id="PS51085"/>
    </source>
</evidence>
<organism evidence="7 8">
    <name type="scientific">Clostridium botulinum</name>
    <dbReference type="NCBI Taxonomy" id="1491"/>
    <lineage>
        <taxon>Bacteria</taxon>
        <taxon>Bacillati</taxon>
        <taxon>Bacillota</taxon>
        <taxon>Clostridia</taxon>
        <taxon>Eubacteriales</taxon>
        <taxon>Clostridiaceae</taxon>
        <taxon>Clostridium</taxon>
    </lineage>
</organism>
<dbReference type="GO" id="GO:0016491">
    <property type="term" value="F:oxidoreductase activity"/>
    <property type="evidence" value="ECO:0007669"/>
    <property type="project" value="UniProtKB-KW"/>
</dbReference>
<name>A0AA43YF33_CLOBO</name>
<dbReference type="CDD" id="cd00207">
    <property type="entry name" value="fer2"/>
    <property type="match status" value="1"/>
</dbReference>
<dbReference type="SUPFAM" id="SSF54292">
    <property type="entry name" value="2Fe-2S ferredoxin-like"/>
    <property type="match status" value="1"/>
</dbReference>
<dbReference type="PANTHER" id="PTHR44379">
    <property type="entry name" value="OXIDOREDUCTASE WITH IRON-SULFUR SUBUNIT"/>
    <property type="match status" value="1"/>
</dbReference>
<comment type="caution">
    <text evidence="7">The sequence shown here is derived from an EMBL/GenBank/DDBJ whole genome shotgun (WGS) entry which is preliminary data.</text>
</comment>
<dbReference type="RefSeq" id="WP_003405493.1">
    <property type="nucleotide sequence ID" value="NZ_CABMIC010000009.1"/>
</dbReference>
<proteinExistence type="predicted"/>
<feature type="domain" description="2Fe-2S ferredoxin-type" evidence="6">
    <location>
        <begin position="8"/>
        <end position="84"/>
    </location>
</feature>
<dbReference type="PANTHER" id="PTHR44379:SF7">
    <property type="entry name" value="XANTHINE DEHYDROGENASE SUBUNIT E-RELATED"/>
    <property type="match status" value="1"/>
</dbReference>
<keyword evidence="1" id="KW-0001">2Fe-2S</keyword>
<evidence type="ECO:0000313" key="7">
    <source>
        <dbReference type="EMBL" id="NFI21280.1"/>
    </source>
</evidence>
<dbReference type="PROSITE" id="PS51085">
    <property type="entry name" value="2FE2S_FER_2"/>
    <property type="match status" value="1"/>
</dbReference>
<keyword evidence="3" id="KW-0560">Oxidoreductase</keyword>
<dbReference type="AlphaFoldDB" id="A0AA43YF33"/>
<dbReference type="Gene3D" id="3.10.20.30">
    <property type="match status" value="1"/>
</dbReference>
<dbReference type="InterPro" id="IPR051452">
    <property type="entry name" value="Diverse_Oxidoreductases"/>
</dbReference>
<dbReference type="InterPro" id="IPR006058">
    <property type="entry name" value="2Fe2S_fd_BS"/>
</dbReference>
<dbReference type="InterPro" id="IPR036884">
    <property type="entry name" value="2Fe-2S-bd_dom_sf"/>
</dbReference>
<reference evidence="7 8" key="1">
    <citation type="submission" date="2019-04" db="EMBL/GenBank/DDBJ databases">
        <title>Genome sequencing of Clostridium botulinum Groups I-IV and Clostridium butyricum.</title>
        <authorList>
            <person name="Brunt J."/>
            <person name="Van Vliet A.H.M."/>
            <person name="Stringer S.C."/>
            <person name="Carter A.T."/>
            <person name="Peck M.W."/>
        </authorList>
    </citation>
    <scope>NUCLEOTIDE SEQUENCE [LARGE SCALE GENOMIC DNA]</scope>
    <source>
        <strain evidence="7 8">IFR 15/034</strain>
    </source>
</reference>
<evidence type="ECO:0000313" key="8">
    <source>
        <dbReference type="Proteomes" id="UP000482543"/>
    </source>
</evidence>
<dbReference type="Proteomes" id="UP000482543">
    <property type="component" value="Unassembled WGS sequence"/>
</dbReference>
<gene>
    <name evidence="7" type="ORF">FC964_07780</name>
</gene>
<evidence type="ECO:0000256" key="2">
    <source>
        <dbReference type="ARBA" id="ARBA00022723"/>
    </source>
</evidence>
<accession>A0AA43YF33</accession>
<dbReference type="InterPro" id="IPR036010">
    <property type="entry name" value="2Fe-2S_ferredoxin-like_sf"/>
</dbReference>
<evidence type="ECO:0000256" key="3">
    <source>
        <dbReference type="ARBA" id="ARBA00023002"/>
    </source>
</evidence>
<dbReference type="SUPFAM" id="SSF47741">
    <property type="entry name" value="CO dehydrogenase ISP C-domain like"/>
    <property type="match status" value="1"/>
</dbReference>
<evidence type="ECO:0000256" key="5">
    <source>
        <dbReference type="ARBA" id="ARBA00023014"/>
    </source>
</evidence>
<dbReference type="InterPro" id="IPR001041">
    <property type="entry name" value="2Fe-2S_ferredoxin-type"/>
</dbReference>
<evidence type="ECO:0000256" key="1">
    <source>
        <dbReference type="ARBA" id="ARBA00022714"/>
    </source>
</evidence>
<evidence type="ECO:0000256" key="4">
    <source>
        <dbReference type="ARBA" id="ARBA00023004"/>
    </source>
</evidence>
<dbReference type="GO" id="GO:0046872">
    <property type="term" value="F:metal ion binding"/>
    <property type="evidence" value="ECO:0007669"/>
    <property type="project" value="UniProtKB-KW"/>
</dbReference>
<dbReference type="GO" id="GO:0051537">
    <property type="term" value="F:2 iron, 2 sulfur cluster binding"/>
    <property type="evidence" value="ECO:0007669"/>
    <property type="project" value="UniProtKB-KW"/>
</dbReference>
<dbReference type="InterPro" id="IPR012675">
    <property type="entry name" value="Beta-grasp_dom_sf"/>
</dbReference>
<keyword evidence="4" id="KW-0408">Iron</keyword>
<keyword evidence="5" id="KW-0411">Iron-sulfur</keyword>
<dbReference type="Gene3D" id="1.10.150.120">
    <property type="entry name" value="[2Fe-2S]-binding domain"/>
    <property type="match status" value="1"/>
</dbReference>
<dbReference type="Pfam" id="PF01799">
    <property type="entry name" value="Fer2_2"/>
    <property type="match status" value="1"/>
</dbReference>
<sequence>MMEVLSKTIITLNINGEYKEVVAKPSDILLHTLRNELGLTGAKPSCENGDCGACTILVDGWPIKSCLMLTVEAIGKKIVTVEGLKNAPIQKAFVDNWGFQCGYCTSGFLMVCHALANIHPDADDHVIEQWLQSNLCRCTGYEEIKDAIKSVISDNQSENNSI</sequence>